<dbReference type="PROSITE" id="PS50987">
    <property type="entry name" value="HTH_ARSR_2"/>
    <property type="match status" value="1"/>
</dbReference>
<dbReference type="PRINTS" id="PR00778">
    <property type="entry name" value="HTHARSR"/>
</dbReference>
<protein>
    <submittedName>
        <fullName evidence="5">Metalloregulator ArsR/SmtB family transcription factor</fullName>
    </submittedName>
</protein>
<dbReference type="InterPro" id="IPR036388">
    <property type="entry name" value="WH-like_DNA-bd_sf"/>
</dbReference>
<dbReference type="Gene3D" id="1.10.10.10">
    <property type="entry name" value="Winged helix-like DNA-binding domain superfamily/Winged helix DNA-binding domain"/>
    <property type="match status" value="1"/>
</dbReference>
<keyword evidence="1" id="KW-0805">Transcription regulation</keyword>
<dbReference type="NCBIfam" id="NF033788">
    <property type="entry name" value="HTH_metalloreg"/>
    <property type="match status" value="1"/>
</dbReference>
<dbReference type="SMART" id="SM00418">
    <property type="entry name" value="HTH_ARSR"/>
    <property type="match status" value="1"/>
</dbReference>
<gene>
    <name evidence="5" type="ORF">SYV04_07115</name>
</gene>
<name>A0ABU5GZ45_9BACT</name>
<evidence type="ECO:0000259" key="4">
    <source>
        <dbReference type="PROSITE" id="PS50987"/>
    </source>
</evidence>
<evidence type="ECO:0000256" key="2">
    <source>
        <dbReference type="ARBA" id="ARBA00023125"/>
    </source>
</evidence>
<reference evidence="5 6" key="1">
    <citation type="submission" date="2023-12" db="EMBL/GenBank/DDBJ databases">
        <title>the genome sequence of Hyalangium sp. s54d21.</title>
        <authorList>
            <person name="Zhang X."/>
        </authorList>
    </citation>
    <scope>NUCLEOTIDE SEQUENCE [LARGE SCALE GENOMIC DNA]</scope>
    <source>
        <strain evidence="6">s54d21</strain>
    </source>
</reference>
<dbReference type="PANTHER" id="PTHR33154">
    <property type="entry name" value="TRANSCRIPTIONAL REGULATOR, ARSR FAMILY"/>
    <property type="match status" value="1"/>
</dbReference>
<feature type="domain" description="HTH arsR-type" evidence="4">
    <location>
        <begin position="1"/>
        <end position="87"/>
    </location>
</feature>
<dbReference type="SUPFAM" id="SSF46785">
    <property type="entry name" value="Winged helix' DNA-binding domain"/>
    <property type="match status" value="1"/>
</dbReference>
<dbReference type="Pfam" id="PF12840">
    <property type="entry name" value="HTH_20"/>
    <property type="match status" value="1"/>
</dbReference>
<organism evidence="5 6">
    <name type="scientific">Hyalangium rubrum</name>
    <dbReference type="NCBI Taxonomy" id="3103134"/>
    <lineage>
        <taxon>Bacteria</taxon>
        <taxon>Pseudomonadati</taxon>
        <taxon>Myxococcota</taxon>
        <taxon>Myxococcia</taxon>
        <taxon>Myxococcales</taxon>
        <taxon>Cystobacterineae</taxon>
        <taxon>Archangiaceae</taxon>
        <taxon>Hyalangium</taxon>
    </lineage>
</organism>
<sequence length="111" mass="12858">MDVFEAVAEPNRRFLLELLAEGGRSAGELVEALPSLTQPAVSRHLRVLREVGLVEVRPEAQRRIYTLCPERLVELDQWLSRYRRFWSDRLDALEQHLNTTHGTPRPNGKTR</sequence>
<evidence type="ECO:0000256" key="1">
    <source>
        <dbReference type="ARBA" id="ARBA00023015"/>
    </source>
</evidence>
<proteinExistence type="predicted"/>
<dbReference type="EMBL" id="JAXIVS010000002">
    <property type="protein sequence ID" value="MDY7226147.1"/>
    <property type="molecule type" value="Genomic_DNA"/>
</dbReference>
<keyword evidence="2" id="KW-0238">DNA-binding</keyword>
<dbReference type="InterPro" id="IPR036390">
    <property type="entry name" value="WH_DNA-bd_sf"/>
</dbReference>
<evidence type="ECO:0000313" key="6">
    <source>
        <dbReference type="Proteomes" id="UP001291309"/>
    </source>
</evidence>
<dbReference type="CDD" id="cd00090">
    <property type="entry name" value="HTH_ARSR"/>
    <property type="match status" value="1"/>
</dbReference>
<dbReference type="InterPro" id="IPR051081">
    <property type="entry name" value="HTH_MetalResp_TranReg"/>
</dbReference>
<dbReference type="Proteomes" id="UP001291309">
    <property type="component" value="Unassembled WGS sequence"/>
</dbReference>
<dbReference type="PANTHER" id="PTHR33154:SF33">
    <property type="entry name" value="TRANSCRIPTIONAL REPRESSOR SDPR"/>
    <property type="match status" value="1"/>
</dbReference>
<keyword evidence="6" id="KW-1185">Reference proteome</keyword>
<comment type="caution">
    <text evidence="5">The sequence shown here is derived from an EMBL/GenBank/DDBJ whole genome shotgun (WGS) entry which is preliminary data.</text>
</comment>
<evidence type="ECO:0000313" key="5">
    <source>
        <dbReference type="EMBL" id="MDY7226147.1"/>
    </source>
</evidence>
<evidence type="ECO:0000256" key="3">
    <source>
        <dbReference type="ARBA" id="ARBA00023163"/>
    </source>
</evidence>
<dbReference type="InterPro" id="IPR011991">
    <property type="entry name" value="ArsR-like_HTH"/>
</dbReference>
<keyword evidence="3" id="KW-0804">Transcription</keyword>
<dbReference type="InterPro" id="IPR001845">
    <property type="entry name" value="HTH_ArsR_DNA-bd_dom"/>
</dbReference>
<accession>A0ABU5GZ45</accession>